<evidence type="ECO:0000259" key="2">
    <source>
        <dbReference type="Pfam" id="PF18128"/>
    </source>
</evidence>
<protein>
    <submittedName>
        <fullName evidence="4">Era-like family GTPase</fullName>
    </submittedName>
</protein>
<feature type="domain" description="Hydrogen maturase F tetramerization" evidence="3">
    <location>
        <begin position="282"/>
        <end position="397"/>
    </location>
</feature>
<evidence type="ECO:0000259" key="1">
    <source>
        <dbReference type="Pfam" id="PF01926"/>
    </source>
</evidence>
<comment type="caution">
    <text evidence="4">The sequence shown here is derived from an EMBL/GenBank/DDBJ whole genome shotgun (WGS) entry which is preliminary data.</text>
</comment>
<dbReference type="GO" id="GO:0005737">
    <property type="term" value="C:cytoplasm"/>
    <property type="evidence" value="ECO:0007669"/>
    <property type="project" value="TreeGrafter"/>
</dbReference>
<name>U7D535_9BACT</name>
<dbReference type="InterPro" id="IPR006073">
    <property type="entry name" value="GTP-bd"/>
</dbReference>
<dbReference type="Pfam" id="PF18133">
    <property type="entry name" value="HydF_tetramer"/>
    <property type="match status" value="1"/>
</dbReference>
<feature type="domain" description="G" evidence="1">
    <location>
        <begin position="11"/>
        <end position="124"/>
    </location>
</feature>
<dbReference type="Proteomes" id="UP000017148">
    <property type="component" value="Unassembled WGS sequence"/>
</dbReference>
<dbReference type="PANTHER" id="PTHR42714">
    <property type="entry name" value="TRNA MODIFICATION GTPASE GTPBP3"/>
    <property type="match status" value="1"/>
</dbReference>
<dbReference type="GO" id="GO:0030488">
    <property type="term" value="P:tRNA methylation"/>
    <property type="evidence" value="ECO:0007669"/>
    <property type="project" value="TreeGrafter"/>
</dbReference>
<dbReference type="Gene3D" id="3.40.50.11410">
    <property type="match status" value="1"/>
</dbReference>
<dbReference type="STRING" id="1313304.CALK_2082"/>
<dbReference type="SUPFAM" id="SSF52540">
    <property type="entry name" value="P-loop containing nucleoside triphosphate hydrolases"/>
    <property type="match status" value="1"/>
</dbReference>
<dbReference type="eggNOG" id="COG0486">
    <property type="taxonomic scope" value="Bacteria"/>
</dbReference>
<dbReference type="InterPro" id="IPR041606">
    <property type="entry name" value="HydF_dimer"/>
</dbReference>
<organism evidence="4 5">
    <name type="scientific">Chitinivibrio alkaliphilus ACht1</name>
    <dbReference type="NCBI Taxonomy" id="1313304"/>
    <lineage>
        <taxon>Bacteria</taxon>
        <taxon>Pseudomonadati</taxon>
        <taxon>Fibrobacterota</taxon>
        <taxon>Chitinivibrionia</taxon>
        <taxon>Chitinivibrionales</taxon>
        <taxon>Chitinivibrionaceae</taxon>
        <taxon>Chitinivibrio</taxon>
    </lineage>
</organism>
<sequence>MEKTPKSLRLQIGLFGRTNTGKSSVLNMLSGQDVSITSPREGTTTDVVEKAMELLPVGPVLFLDTAGVADETQLHAEREKKRVAVFSRADVAVFICDGVLTESDETLLNELKERKLPLLCIINKCDLHTPSSEVREALSFYGDVLEISCRDTRAEQYRRRFVEALGRVVPEDFLASAALVGDLLPRAGHAVFIVPIDLQAPRGRLILPQVQAIRDILDSDCMVSVVKEREYPLLLAQLNKLPDLVVCDSQVLHKMIADTPASVPVTTFSILFARFKGELLPFIEGIAAFSDLREDDAVLVAEACSHHAGPDDIGRVKIPRWIRQFHGFECRFDVLSGRDYPDTLHEYRLVIHCGGCMLTSREMKNRMARAREAGVSLTNYGVLISFIQGGLKRVLSPFPLAQMVYEEKIEPLI</sequence>
<evidence type="ECO:0000313" key="5">
    <source>
        <dbReference type="Proteomes" id="UP000017148"/>
    </source>
</evidence>
<dbReference type="OrthoDB" id="9811338at2"/>
<dbReference type="AlphaFoldDB" id="U7D535"/>
<gene>
    <name evidence="4" type="ORF">CALK_2082</name>
</gene>
<feature type="domain" description="Hydrogen maturase F dimerization" evidence="2">
    <location>
        <begin position="179"/>
        <end position="277"/>
    </location>
</feature>
<dbReference type="InterPro" id="IPR005225">
    <property type="entry name" value="Small_GTP-bd"/>
</dbReference>
<dbReference type="RefSeq" id="WP_022637490.1">
    <property type="nucleotide sequence ID" value="NZ_ASJR01000021.1"/>
</dbReference>
<keyword evidence="5" id="KW-1185">Reference proteome</keyword>
<evidence type="ECO:0000313" key="4">
    <source>
        <dbReference type="EMBL" id="ERP31053.1"/>
    </source>
</evidence>
<reference evidence="4 5" key="1">
    <citation type="journal article" date="2013" name="Environ. Microbiol.">
        <title>Genome analysis of Chitinivibrio alkaliphilus gen. nov., sp. nov., a novel extremely haloalkaliphilic anaerobic chitinolytic bacterium from the candidate phylum Termite Group 3.</title>
        <authorList>
            <person name="Sorokin D.Y."/>
            <person name="Gumerov V.M."/>
            <person name="Rakitin A.L."/>
            <person name="Beletsky A.V."/>
            <person name="Damste J.S."/>
            <person name="Muyzer G."/>
            <person name="Mardanov A.V."/>
            <person name="Ravin N.V."/>
        </authorList>
    </citation>
    <scope>NUCLEOTIDE SEQUENCE [LARGE SCALE GENOMIC DNA]</scope>
    <source>
        <strain evidence="4 5">ACht1</strain>
    </source>
</reference>
<dbReference type="Gene3D" id="3.40.50.300">
    <property type="entry name" value="P-loop containing nucleotide triphosphate hydrolases"/>
    <property type="match status" value="1"/>
</dbReference>
<dbReference type="CDD" id="cd00880">
    <property type="entry name" value="Era_like"/>
    <property type="match status" value="1"/>
</dbReference>
<dbReference type="NCBIfam" id="TIGR03918">
    <property type="entry name" value="GTP_HydF"/>
    <property type="match status" value="1"/>
</dbReference>
<evidence type="ECO:0000259" key="3">
    <source>
        <dbReference type="Pfam" id="PF18133"/>
    </source>
</evidence>
<dbReference type="GO" id="GO:0002098">
    <property type="term" value="P:tRNA wobble uridine modification"/>
    <property type="evidence" value="ECO:0007669"/>
    <property type="project" value="TreeGrafter"/>
</dbReference>
<dbReference type="Pfam" id="PF01926">
    <property type="entry name" value="MMR_HSR1"/>
    <property type="match status" value="1"/>
</dbReference>
<dbReference type="PATRIC" id="fig|1313304.3.peg.1980"/>
<dbReference type="Gene3D" id="3.40.50.11420">
    <property type="match status" value="1"/>
</dbReference>
<dbReference type="InterPro" id="IPR040644">
    <property type="entry name" value="HydF_tetramer"/>
</dbReference>
<dbReference type="InterPro" id="IPR027417">
    <property type="entry name" value="P-loop_NTPase"/>
</dbReference>
<dbReference type="PANTHER" id="PTHR42714:SF6">
    <property type="entry name" value="TRANSLATION INITIATION FACTOR IF-2"/>
    <property type="match status" value="1"/>
</dbReference>
<accession>U7D535</accession>
<proteinExistence type="predicted"/>
<dbReference type="GO" id="GO:0005525">
    <property type="term" value="F:GTP binding"/>
    <property type="evidence" value="ECO:0007669"/>
    <property type="project" value="InterPro"/>
</dbReference>
<dbReference type="NCBIfam" id="TIGR00231">
    <property type="entry name" value="small_GTP"/>
    <property type="match status" value="1"/>
</dbReference>
<dbReference type="Pfam" id="PF18128">
    <property type="entry name" value="HydF_dimer"/>
    <property type="match status" value="1"/>
</dbReference>
<dbReference type="EMBL" id="ASJR01000021">
    <property type="protein sequence ID" value="ERP31053.1"/>
    <property type="molecule type" value="Genomic_DNA"/>
</dbReference>
<dbReference type="InterPro" id="IPR023873">
    <property type="entry name" value="FeFe-hyd_GTPase_HydF"/>
</dbReference>